<dbReference type="Gene3D" id="3.40.50.300">
    <property type="entry name" value="P-loop containing nucleotide triphosphate hydrolases"/>
    <property type="match status" value="1"/>
</dbReference>
<evidence type="ECO:0000256" key="3">
    <source>
        <dbReference type="ARBA" id="ARBA00022741"/>
    </source>
</evidence>
<dbReference type="PROSITE" id="PS00211">
    <property type="entry name" value="ABC_TRANSPORTER_1"/>
    <property type="match status" value="1"/>
</dbReference>
<feature type="domain" description="ABC transporter" evidence="6">
    <location>
        <begin position="39"/>
        <end position="273"/>
    </location>
</feature>
<keyword evidence="4 7" id="KW-0067">ATP-binding</keyword>
<dbReference type="InterPro" id="IPR003439">
    <property type="entry name" value="ABC_transporter-like_ATP-bd"/>
</dbReference>
<dbReference type="EMBL" id="JACRIW010000056">
    <property type="protein sequence ID" value="MBI5169517.1"/>
    <property type="molecule type" value="Genomic_DNA"/>
</dbReference>
<dbReference type="Pfam" id="PF00005">
    <property type="entry name" value="ABC_tran"/>
    <property type="match status" value="1"/>
</dbReference>
<sequence length="353" mass="38991">MDTRSHMEAAPDAANALAVRPEAGRSSGRSALPSADCAVRISGLTKTYRSNWTLKTTRGLEHLNLEVQRGEVFGYLGPNGAGKTTTLKILTGLLKPTSGHAWLLGEPIEHVRSRVRLGFLPEQPYFYDYLNGVEYLEFVAQLSGMPGQEATKAARRWLGRVGLGDREKLVLRKYSKGMLQRLGLAAALVHEPELVILDEPMSGLDPFGRRDVRDLILEQRERGVTVMFSSHILPDVEMLCDRVAILLRGRLERVATVGELVNGAGARVEFRCAGAPILELPSAWSARLTRTQRAEETLFTLGDASLQQEVLAWLVSQRVEVRAVTPQRNTLEELFMAAAESSAIHASRERRSA</sequence>
<dbReference type="SUPFAM" id="SSF52540">
    <property type="entry name" value="P-loop containing nucleoside triphosphate hydrolases"/>
    <property type="match status" value="1"/>
</dbReference>
<keyword evidence="2" id="KW-0813">Transport</keyword>
<evidence type="ECO:0000259" key="6">
    <source>
        <dbReference type="PROSITE" id="PS50893"/>
    </source>
</evidence>
<evidence type="ECO:0000256" key="4">
    <source>
        <dbReference type="ARBA" id="ARBA00022840"/>
    </source>
</evidence>
<comment type="caution">
    <text evidence="7">The sequence shown here is derived from an EMBL/GenBank/DDBJ whole genome shotgun (WGS) entry which is preliminary data.</text>
</comment>
<dbReference type="PROSITE" id="PS50893">
    <property type="entry name" value="ABC_TRANSPORTER_2"/>
    <property type="match status" value="1"/>
</dbReference>
<dbReference type="PANTHER" id="PTHR43335">
    <property type="entry name" value="ABC TRANSPORTER, ATP-BINDING PROTEIN"/>
    <property type="match status" value="1"/>
</dbReference>
<keyword evidence="3" id="KW-0547">Nucleotide-binding</keyword>
<dbReference type="CDD" id="cd03230">
    <property type="entry name" value="ABC_DR_subfamily_A"/>
    <property type="match status" value="1"/>
</dbReference>
<feature type="region of interest" description="Disordered" evidence="5">
    <location>
        <begin position="1"/>
        <end position="31"/>
    </location>
</feature>
<organism evidence="7 8">
    <name type="scientific">Eiseniibacteriota bacterium</name>
    <dbReference type="NCBI Taxonomy" id="2212470"/>
    <lineage>
        <taxon>Bacteria</taxon>
        <taxon>Candidatus Eiseniibacteriota</taxon>
    </lineage>
</organism>
<dbReference type="AlphaFoldDB" id="A0A933SBM0"/>
<dbReference type="InterPro" id="IPR003593">
    <property type="entry name" value="AAA+_ATPase"/>
</dbReference>
<dbReference type="GO" id="GO:0005524">
    <property type="term" value="F:ATP binding"/>
    <property type="evidence" value="ECO:0007669"/>
    <property type="project" value="UniProtKB-KW"/>
</dbReference>
<evidence type="ECO:0000256" key="1">
    <source>
        <dbReference type="ARBA" id="ARBA00005417"/>
    </source>
</evidence>
<name>A0A933SBM0_UNCEI</name>
<dbReference type="Proteomes" id="UP000696931">
    <property type="component" value="Unassembled WGS sequence"/>
</dbReference>
<dbReference type="InterPro" id="IPR027417">
    <property type="entry name" value="P-loop_NTPase"/>
</dbReference>
<evidence type="ECO:0000313" key="7">
    <source>
        <dbReference type="EMBL" id="MBI5169517.1"/>
    </source>
</evidence>
<dbReference type="GO" id="GO:0016887">
    <property type="term" value="F:ATP hydrolysis activity"/>
    <property type="evidence" value="ECO:0007669"/>
    <property type="project" value="InterPro"/>
</dbReference>
<evidence type="ECO:0000313" key="8">
    <source>
        <dbReference type="Proteomes" id="UP000696931"/>
    </source>
</evidence>
<accession>A0A933SBM0</accession>
<dbReference type="PANTHER" id="PTHR43335:SF4">
    <property type="entry name" value="ABC TRANSPORTER, ATP-BINDING PROTEIN"/>
    <property type="match status" value="1"/>
</dbReference>
<dbReference type="SMART" id="SM00382">
    <property type="entry name" value="AAA"/>
    <property type="match status" value="1"/>
</dbReference>
<evidence type="ECO:0000256" key="5">
    <source>
        <dbReference type="SAM" id="MobiDB-lite"/>
    </source>
</evidence>
<reference evidence="7" key="1">
    <citation type="submission" date="2020-07" db="EMBL/GenBank/DDBJ databases">
        <title>Huge and variable diversity of episymbiotic CPR bacteria and DPANN archaea in groundwater ecosystems.</title>
        <authorList>
            <person name="He C.Y."/>
            <person name="Keren R."/>
            <person name="Whittaker M."/>
            <person name="Farag I.F."/>
            <person name="Doudna J."/>
            <person name="Cate J.H.D."/>
            <person name="Banfield J.F."/>
        </authorList>
    </citation>
    <scope>NUCLEOTIDE SEQUENCE</scope>
    <source>
        <strain evidence="7">NC_groundwater_1813_Pr3_B-0.1um_71_17</strain>
    </source>
</reference>
<proteinExistence type="inferred from homology"/>
<dbReference type="InterPro" id="IPR017871">
    <property type="entry name" value="ABC_transporter-like_CS"/>
</dbReference>
<gene>
    <name evidence="7" type="ORF">HZA61_08520</name>
</gene>
<comment type="similarity">
    <text evidence="1">Belongs to the ABC transporter superfamily.</text>
</comment>
<protein>
    <submittedName>
        <fullName evidence="7">ABC transporter ATP-binding protein</fullName>
    </submittedName>
</protein>
<evidence type="ECO:0000256" key="2">
    <source>
        <dbReference type="ARBA" id="ARBA00022448"/>
    </source>
</evidence>